<dbReference type="InterPro" id="IPR036271">
    <property type="entry name" value="Tet_transcr_reg_TetR-rel_C_sf"/>
</dbReference>
<sequence length="201" mass="23354">MVKLDGFTRRTKEKMKNIEEATISLLIKAPDDIKISDIANKANVSQVTIYNYYGSKEKLIEAAVLRLTREQIQWFEQLIEADMPFKEKLKQFLSFKKQTAGQYGIYKLAFQSSKADEFLTDVYTQTLHLFMKFIQSGRQSGYIRESVKDETLLFYLRMIERSISHLEQDLAAISDYELISEGIIDLLFYGIFIQKENTSGI</sequence>
<dbReference type="InterPro" id="IPR050624">
    <property type="entry name" value="HTH-type_Tx_Regulator"/>
</dbReference>
<evidence type="ECO:0000313" key="5">
    <source>
        <dbReference type="Proteomes" id="UP000295636"/>
    </source>
</evidence>
<dbReference type="Gene3D" id="1.10.357.10">
    <property type="entry name" value="Tetracycline Repressor, domain 2"/>
    <property type="match status" value="1"/>
</dbReference>
<dbReference type="AlphaFoldDB" id="A0A4R5KFA1"/>
<dbReference type="PROSITE" id="PS50977">
    <property type="entry name" value="HTH_TETR_2"/>
    <property type="match status" value="1"/>
</dbReference>
<dbReference type="OrthoDB" id="113732at2"/>
<dbReference type="RefSeq" id="WP_133234468.1">
    <property type="nucleotide sequence ID" value="NZ_SMRT01000018.1"/>
</dbReference>
<dbReference type="Proteomes" id="UP000295636">
    <property type="component" value="Unassembled WGS sequence"/>
</dbReference>
<dbReference type="GO" id="GO:0003677">
    <property type="term" value="F:DNA binding"/>
    <property type="evidence" value="ECO:0007669"/>
    <property type="project" value="UniProtKB-UniRule"/>
</dbReference>
<comment type="caution">
    <text evidence="4">The sequence shown here is derived from an EMBL/GenBank/DDBJ whole genome shotgun (WGS) entry which is preliminary data.</text>
</comment>
<accession>A0A4R5KFA1</accession>
<dbReference type="SUPFAM" id="SSF48498">
    <property type="entry name" value="Tetracyclin repressor-like, C-terminal domain"/>
    <property type="match status" value="1"/>
</dbReference>
<proteinExistence type="predicted"/>
<feature type="domain" description="HTH tetR-type" evidence="3">
    <location>
        <begin position="12"/>
        <end position="71"/>
    </location>
</feature>
<dbReference type="InterPro" id="IPR009057">
    <property type="entry name" value="Homeodomain-like_sf"/>
</dbReference>
<keyword evidence="1 2" id="KW-0238">DNA-binding</keyword>
<organism evidence="4 5">
    <name type="scientific">Paenibacillus piri</name>
    <dbReference type="NCBI Taxonomy" id="2547395"/>
    <lineage>
        <taxon>Bacteria</taxon>
        <taxon>Bacillati</taxon>
        <taxon>Bacillota</taxon>
        <taxon>Bacilli</taxon>
        <taxon>Bacillales</taxon>
        <taxon>Paenibacillaceae</taxon>
        <taxon>Paenibacillus</taxon>
    </lineage>
</organism>
<gene>
    <name evidence="4" type="ORF">E1757_28005</name>
</gene>
<reference evidence="4 5" key="1">
    <citation type="submission" date="2019-03" db="EMBL/GenBank/DDBJ databases">
        <title>This is whole genome sequence of Paenibacillus sp MS74 strain.</title>
        <authorList>
            <person name="Trinh H.N."/>
        </authorList>
    </citation>
    <scope>NUCLEOTIDE SEQUENCE [LARGE SCALE GENOMIC DNA]</scope>
    <source>
        <strain evidence="4 5">MS74</strain>
    </source>
</reference>
<dbReference type="Pfam" id="PF00440">
    <property type="entry name" value="TetR_N"/>
    <property type="match status" value="1"/>
</dbReference>
<evidence type="ECO:0000256" key="1">
    <source>
        <dbReference type="ARBA" id="ARBA00023125"/>
    </source>
</evidence>
<dbReference type="InterPro" id="IPR001647">
    <property type="entry name" value="HTH_TetR"/>
</dbReference>
<dbReference type="EMBL" id="SMRT01000018">
    <property type="protein sequence ID" value="TDF92937.1"/>
    <property type="molecule type" value="Genomic_DNA"/>
</dbReference>
<evidence type="ECO:0000313" key="4">
    <source>
        <dbReference type="EMBL" id="TDF92937.1"/>
    </source>
</evidence>
<evidence type="ECO:0000256" key="2">
    <source>
        <dbReference type="PROSITE-ProRule" id="PRU00335"/>
    </source>
</evidence>
<feature type="DNA-binding region" description="H-T-H motif" evidence="2">
    <location>
        <begin position="34"/>
        <end position="53"/>
    </location>
</feature>
<protein>
    <submittedName>
        <fullName evidence="4">TetR/AcrR family transcriptional regulator</fullName>
    </submittedName>
</protein>
<dbReference type="PANTHER" id="PTHR43479:SF21">
    <property type="entry name" value="TRANSCRIPTIONAL REGULATOR, TETR FAMILY"/>
    <property type="match status" value="1"/>
</dbReference>
<dbReference type="SUPFAM" id="SSF46689">
    <property type="entry name" value="Homeodomain-like"/>
    <property type="match status" value="1"/>
</dbReference>
<dbReference type="PANTHER" id="PTHR43479">
    <property type="entry name" value="ACREF/ENVCD OPERON REPRESSOR-RELATED"/>
    <property type="match status" value="1"/>
</dbReference>
<name>A0A4R5KFA1_9BACL</name>
<evidence type="ECO:0000259" key="3">
    <source>
        <dbReference type="PROSITE" id="PS50977"/>
    </source>
</evidence>
<keyword evidence="5" id="KW-1185">Reference proteome</keyword>